<dbReference type="Gene3D" id="3.60.15.10">
    <property type="entry name" value="Ribonuclease Z/Hydroxyacylglutathione hydrolase-like"/>
    <property type="match status" value="1"/>
</dbReference>
<protein>
    <submittedName>
        <fullName evidence="2">Zn-dependent hydrolase</fullName>
    </submittedName>
</protein>
<keyword evidence="2" id="KW-0378">Hydrolase</keyword>
<dbReference type="PIRSF" id="PIRSF038896">
    <property type="entry name" value="NAPE-PLD"/>
    <property type="match status" value="1"/>
</dbReference>
<comment type="caution">
    <text evidence="2">The sequence shown here is derived from an EMBL/GenBank/DDBJ whole genome shotgun (WGS) entry which is preliminary data.</text>
</comment>
<dbReference type="InterPro" id="IPR024884">
    <property type="entry name" value="NAPE-PLD"/>
</dbReference>
<evidence type="ECO:0000313" key="2">
    <source>
        <dbReference type="EMBL" id="RXK60410.1"/>
    </source>
</evidence>
<dbReference type="Pfam" id="PF12706">
    <property type="entry name" value="Lactamase_B_2"/>
    <property type="match status" value="1"/>
</dbReference>
<dbReference type="GO" id="GO:0008270">
    <property type="term" value="F:zinc ion binding"/>
    <property type="evidence" value="ECO:0007669"/>
    <property type="project" value="InterPro"/>
</dbReference>
<dbReference type="InterPro" id="IPR001279">
    <property type="entry name" value="Metallo-B-lactamas"/>
</dbReference>
<reference evidence="2 3" key="1">
    <citation type="submission" date="2019-01" db="EMBL/GenBank/DDBJ databases">
        <title>Lacibacter sp. strain TTM-7.</title>
        <authorList>
            <person name="Chen W.-M."/>
        </authorList>
    </citation>
    <scope>NUCLEOTIDE SEQUENCE [LARGE SCALE GENOMIC DNA]</scope>
    <source>
        <strain evidence="2 3">TTM-7</strain>
    </source>
</reference>
<dbReference type="SUPFAM" id="SSF56281">
    <property type="entry name" value="Metallo-hydrolase/oxidoreductase"/>
    <property type="match status" value="1"/>
</dbReference>
<proteinExistence type="predicted"/>
<accession>A0A4Q1CII2</accession>
<dbReference type="Proteomes" id="UP000290204">
    <property type="component" value="Unassembled WGS sequence"/>
</dbReference>
<organism evidence="2 3">
    <name type="scientific">Lacibacter luteus</name>
    <dbReference type="NCBI Taxonomy" id="2508719"/>
    <lineage>
        <taxon>Bacteria</taxon>
        <taxon>Pseudomonadati</taxon>
        <taxon>Bacteroidota</taxon>
        <taxon>Chitinophagia</taxon>
        <taxon>Chitinophagales</taxon>
        <taxon>Chitinophagaceae</taxon>
        <taxon>Lacibacter</taxon>
    </lineage>
</organism>
<evidence type="ECO:0000259" key="1">
    <source>
        <dbReference type="Pfam" id="PF12706"/>
    </source>
</evidence>
<keyword evidence="3" id="KW-1185">Reference proteome</keyword>
<sequence length="329" mass="37735">MNLIPTHNPLLPFIKDNWQGNLLNEKQQYINLDGPSERTFKELFKWQVEKNQLKPLKKQQQPNVDVVQSRFITQNRDNGFVWLGHASYLFTLEGKHFLIDPVLYNVGPLKRFTALPCEVAELKHIDYILLSHNHRDHADKKSMQQICALNPSAIILTGLNISSLLRSWKITNPIIEAGWYQQYRLDTDVQVTYLPAKHWSRRGLTDINNMLWGSFMLQSKTRTIYFGADSGLGKHFEEIGRMFPGIDYAMLGIGAYKPEWFMGTAHTSPADALIALQQIGAKNLVPMHFGTFDLGDEPLFYPKQELIQLQGQQNINAVLHLSIGPKHLF</sequence>
<dbReference type="GO" id="GO:0005737">
    <property type="term" value="C:cytoplasm"/>
    <property type="evidence" value="ECO:0007669"/>
    <property type="project" value="TreeGrafter"/>
</dbReference>
<gene>
    <name evidence="2" type="ORF">ESA94_08030</name>
</gene>
<dbReference type="EMBL" id="SDHW01000002">
    <property type="protein sequence ID" value="RXK60410.1"/>
    <property type="molecule type" value="Genomic_DNA"/>
</dbReference>
<dbReference type="InterPro" id="IPR036866">
    <property type="entry name" value="RibonucZ/Hydroxyglut_hydro"/>
</dbReference>
<name>A0A4Q1CII2_9BACT</name>
<evidence type="ECO:0000313" key="3">
    <source>
        <dbReference type="Proteomes" id="UP000290204"/>
    </source>
</evidence>
<dbReference type="OrthoDB" id="9805728at2"/>
<dbReference type="RefSeq" id="WP_129130370.1">
    <property type="nucleotide sequence ID" value="NZ_SDHW01000002.1"/>
</dbReference>
<dbReference type="AlphaFoldDB" id="A0A4Q1CII2"/>
<feature type="domain" description="Metallo-beta-lactamase" evidence="1">
    <location>
        <begin position="97"/>
        <end position="289"/>
    </location>
</feature>
<dbReference type="PANTHER" id="PTHR15032">
    <property type="entry name" value="N-ACYL-PHOSPHATIDYLETHANOLAMINE-HYDROLYZING PHOSPHOLIPASE D"/>
    <property type="match status" value="1"/>
</dbReference>
<dbReference type="PANTHER" id="PTHR15032:SF4">
    <property type="entry name" value="N-ACYL-PHOSPHATIDYLETHANOLAMINE-HYDROLYZING PHOSPHOLIPASE D"/>
    <property type="match status" value="1"/>
</dbReference>
<dbReference type="GO" id="GO:0070290">
    <property type="term" value="F:N-acylphosphatidylethanolamine-specific phospholipase D activity"/>
    <property type="evidence" value="ECO:0007669"/>
    <property type="project" value="InterPro"/>
</dbReference>